<dbReference type="Pfam" id="PF00127">
    <property type="entry name" value="Copper-bind"/>
    <property type="match status" value="1"/>
</dbReference>
<dbReference type="InterPro" id="IPR000923">
    <property type="entry name" value="BlueCu_1"/>
</dbReference>
<dbReference type="Proteomes" id="UP000184096">
    <property type="component" value="Chromosome I"/>
</dbReference>
<dbReference type="InterPro" id="IPR028871">
    <property type="entry name" value="BlueCu_1_BS"/>
</dbReference>
<dbReference type="SUPFAM" id="SSF50998">
    <property type="entry name" value="Quinoprotein alcohol dehydrogenase-like"/>
    <property type="match status" value="1"/>
</dbReference>
<evidence type="ECO:0000256" key="5">
    <source>
        <dbReference type="ARBA" id="ARBA00022723"/>
    </source>
</evidence>
<protein>
    <submittedName>
        <fullName evidence="15">Alcohol dehydrogenase (Cytochrome c)</fullName>
    </submittedName>
</protein>
<evidence type="ECO:0000256" key="10">
    <source>
        <dbReference type="PIRSR" id="PIRSR602386-1"/>
    </source>
</evidence>
<evidence type="ECO:0000256" key="1">
    <source>
        <dbReference type="ARBA" id="ARBA00001931"/>
    </source>
</evidence>
<comment type="subcellular location">
    <subcellularLocation>
        <location evidence="2">Periplasm</location>
    </subcellularLocation>
</comment>
<name>A0A1M7UUF0_9BRAD</name>
<dbReference type="Gene3D" id="2.60.40.420">
    <property type="entry name" value="Cupredoxins - blue copper proteins"/>
    <property type="match status" value="1"/>
</dbReference>
<keyword evidence="4" id="KW-0813">Transport</keyword>
<feature type="signal peptide" evidence="12">
    <location>
        <begin position="1"/>
        <end position="25"/>
    </location>
</feature>
<feature type="domain" description="Pyrrolo-quinoline quinone repeat" evidence="14">
    <location>
        <begin position="42"/>
        <end position="551"/>
    </location>
</feature>
<feature type="binding site" evidence="10">
    <location>
        <position position="638"/>
    </location>
    <ligand>
        <name>Cu cation</name>
        <dbReference type="ChEBI" id="CHEBI:23378"/>
    </ligand>
</feature>
<gene>
    <name evidence="15" type="ORF">SAMN05444170_6741</name>
</gene>
<dbReference type="RefSeq" id="WP_072824635.1">
    <property type="nucleotide sequence ID" value="NZ_LT670849.1"/>
</dbReference>
<keyword evidence="7" id="KW-0249">Electron transport</keyword>
<evidence type="ECO:0000313" key="16">
    <source>
        <dbReference type="Proteomes" id="UP000184096"/>
    </source>
</evidence>
<feature type="binding site" evidence="10">
    <location>
        <position position="674"/>
    </location>
    <ligand>
        <name>Cu cation</name>
        <dbReference type="ChEBI" id="CHEBI:23378"/>
    </ligand>
</feature>
<dbReference type="InterPro" id="IPR002386">
    <property type="entry name" value="Amicyanin/Pseudoazurin"/>
</dbReference>
<dbReference type="GO" id="GO:0005507">
    <property type="term" value="F:copper ion binding"/>
    <property type="evidence" value="ECO:0007669"/>
    <property type="project" value="InterPro"/>
</dbReference>
<keyword evidence="16" id="KW-1185">Reference proteome</keyword>
<dbReference type="InterPro" id="IPR002372">
    <property type="entry name" value="PQQ_rpt_dom"/>
</dbReference>
<comment type="cofactor">
    <cofactor evidence="1">
        <name>pyrroloquinoline quinone</name>
        <dbReference type="ChEBI" id="CHEBI:58442"/>
    </cofactor>
</comment>
<organism evidence="15 16">
    <name type="scientific">Bradyrhizobium erythrophlei</name>
    <dbReference type="NCBI Taxonomy" id="1437360"/>
    <lineage>
        <taxon>Bacteria</taxon>
        <taxon>Pseudomonadati</taxon>
        <taxon>Pseudomonadota</taxon>
        <taxon>Alphaproteobacteria</taxon>
        <taxon>Hyphomicrobiales</taxon>
        <taxon>Nitrobacteraceae</taxon>
        <taxon>Bradyrhizobium</taxon>
    </lineage>
</organism>
<feature type="chain" id="PRO_5012929635" evidence="12">
    <location>
        <begin position="26"/>
        <end position="687"/>
    </location>
</feature>
<feature type="region of interest" description="Disordered" evidence="11">
    <location>
        <begin position="358"/>
        <end position="377"/>
    </location>
</feature>
<evidence type="ECO:0000256" key="12">
    <source>
        <dbReference type="SAM" id="SignalP"/>
    </source>
</evidence>
<evidence type="ECO:0000256" key="4">
    <source>
        <dbReference type="ARBA" id="ARBA00022448"/>
    </source>
</evidence>
<feature type="domain" description="Blue (type 1) copper" evidence="13">
    <location>
        <begin position="604"/>
        <end position="687"/>
    </location>
</feature>
<dbReference type="GO" id="GO:0016491">
    <property type="term" value="F:oxidoreductase activity"/>
    <property type="evidence" value="ECO:0007669"/>
    <property type="project" value="UniProtKB-KW"/>
</dbReference>
<keyword evidence="5 10" id="KW-0479">Metal-binding</keyword>
<evidence type="ECO:0000313" key="15">
    <source>
        <dbReference type="EMBL" id="SHN86589.1"/>
    </source>
</evidence>
<dbReference type="PRINTS" id="PR00155">
    <property type="entry name" value="AMICYANIN"/>
</dbReference>
<dbReference type="GO" id="GO:0042597">
    <property type="term" value="C:periplasmic space"/>
    <property type="evidence" value="ECO:0007669"/>
    <property type="project" value="UniProtKB-SubCell"/>
</dbReference>
<dbReference type="InterPro" id="IPR018391">
    <property type="entry name" value="PQQ_b-propeller_rpt"/>
</dbReference>
<reference evidence="16" key="1">
    <citation type="submission" date="2016-11" db="EMBL/GenBank/DDBJ databases">
        <authorList>
            <person name="Varghese N."/>
            <person name="Submissions S."/>
        </authorList>
    </citation>
    <scope>NUCLEOTIDE SEQUENCE [LARGE SCALE GENOMIC DNA]</scope>
    <source>
        <strain evidence="16">GAS401</strain>
    </source>
</reference>
<evidence type="ECO:0000256" key="2">
    <source>
        <dbReference type="ARBA" id="ARBA00004418"/>
    </source>
</evidence>
<keyword evidence="9 10" id="KW-0186">Copper</keyword>
<evidence type="ECO:0000256" key="11">
    <source>
        <dbReference type="SAM" id="MobiDB-lite"/>
    </source>
</evidence>
<dbReference type="Gene3D" id="2.140.10.10">
    <property type="entry name" value="Quinoprotein alcohol dehydrogenase-like superfamily"/>
    <property type="match status" value="1"/>
</dbReference>
<dbReference type="EMBL" id="LT670849">
    <property type="protein sequence ID" value="SHN86589.1"/>
    <property type="molecule type" value="Genomic_DNA"/>
</dbReference>
<sequence>MYRRLWRAISTLIVFGLLFVTPARAADPEIDKLLRSPVGKDWVTNGGNLTNNRYSTLKQIDTTNVGKLKGAWMTRLKGSGVGGKYSLEASPLVKDGIMYVVTGNDDVFAMNAKTGEMIWEYWSGIEQNISTVCCGWVNRGLAMGDGLIYLGQLDANVVALDMKTGKVAWKTPIEKWQNGYGVTSAPLYYDGMIYSGITGGEFGVRGRLTALDAKTGEIKWRWFTLPAPGEKGSETWPAGTDHSMRGGAAIWNTPAVDPELGLLYFAVGNCGPDYDGSMREGDNLFCTSMVALKAKTGEYAWHFQQVHHDIWDYDAASPVVLFDTVIDGQPRKGIAEAGRTGWVYILDRTNGKPLIGINEKPVPQEPRQKTAATQPIPVGDPVVPQCAEKIPGYDEAGCLYTPFWESPVLIQPSGIGGTNWSPMPYSPDTGYLYVPGTVRTSAFVRNSSQYTTGQRYTGGGQAAPIGSPMTGTFTAIDAKTNKIAWQTKTPYRVGGGGGSTVTAGGLVLRGEPDGNFLALDAKTGQELFRFQTGFGADAPPVVYEVDGEEFIAIAAGGNSMQGSAYGDAIWTFSLKGQLGPLWAPPAPATVAGPTGPIAAGVDAVKIGANNTEYSFAPARTRIKAGTTVSFTNVGDIPHDSTSLVQTDGWSTGVLTKGETKTVKFDKPGTYYYICSPHPWMYGQVIVE</sequence>
<evidence type="ECO:0000256" key="9">
    <source>
        <dbReference type="ARBA" id="ARBA00023008"/>
    </source>
</evidence>
<evidence type="ECO:0000256" key="7">
    <source>
        <dbReference type="ARBA" id="ARBA00022982"/>
    </source>
</evidence>
<dbReference type="Pfam" id="PF01011">
    <property type="entry name" value="PQQ"/>
    <property type="match status" value="1"/>
</dbReference>
<dbReference type="InterPro" id="IPR011047">
    <property type="entry name" value="Quinoprotein_ADH-like_sf"/>
</dbReference>
<evidence type="ECO:0000259" key="13">
    <source>
        <dbReference type="Pfam" id="PF00127"/>
    </source>
</evidence>
<keyword evidence="8" id="KW-0560">Oxidoreductase</keyword>
<dbReference type="PROSITE" id="PS00196">
    <property type="entry name" value="COPPER_BLUE"/>
    <property type="match status" value="1"/>
</dbReference>
<feature type="binding site" evidence="10">
    <location>
        <position position="677"/>
    </location>
    <ligand>
        <name>Cu cation</name>
        <dbReference type="ChEBI" id="CHEBI:23378"/>
    </ligand>
</feature>
<dbReference type="InterPro" id="IPR008972">
    <property type="entry name" value="Cupredoxin"/>
</dbReference>
<dbReference type="GO" id="GO:0009055">
    <property type="term" value="F:electron transfer activity"/>
    <property type="evidence" value="ECO:0007669"/>
    <property type="project" value="InterPro"/>
</dbReference>
<dbReference type="SMART" id="SM00564">
    <property type="entry name" value="PQQ"/>
    <property type="match status" value="5"/>
</dbReference>
<evidence type="ECO:0000259" key="14">
    <source>
        <dbReference type="Pfam" id="PF01011"/>
    </source>
</evidence>
<dbReference type="PANTHER" id="PTHR32303">
    <property type="entry name" value="QUINOPROTEIN ALCOHOL DEHYDROGENASE (CYTOCHROME C)"/>
    <property type="match status" value="1"/>
</dbReference>
<dbReference type="AlphaFoldDB" id="A0A1M7UUF0"/>
<proteinExistence type="inferred from homology"/>
<comment type="similarity">
    <text evidence="3">Belongs to the bacterial PQQ dehydrogenase family.</text>
</comment>
<accession>A0A1M7UUF0</accession>
<evidence type="ECO:0000256" key="3">
    <source>
        <dbReference type="ARBA" id="ARBA00008156"/>
    </source>
</evidence>
<keyword evidence="6" id="KW-0574">Periplasm</keyword>
<comment type="cofactor">
    <cofactor evidence="10">
        <name>Cu cation</name>
        <dbReference type="ChEBI" id="CHEBI:23378"/>
    </cofactor>
    <text evidence="10">Binds 1 copper ion per subunit.</text>
</comment>
<evidence type="ECO:0000256" key="6">
    <source>
        <dbReference type="ARBA" id="ARBA00022764"/>
    </source>
</evidence>
<evidence type="ECO:0000256" key="8">
    <source>
        <dbReference type="ARBA" id="ARBA00023002"/>
    </source>
</evidence>
<keyword evidence="12" id="KW-0732">Signal</keyword>
<dbReference type="SUPFAM" id="SSF49503">
    <property type="entry name" value="Cupredoxins"/>
    <property type="match status" value="1"/>
</dbReference>